<feature type="chain" id="PRO_5014182149" description="Leucine-rich repeat-containing N-terminal plant-type domain-containing protein" evidence="4">
    <location>
        <begin position="21"/>
        <end position="271"/>
    </location>
</feature>
<evidence type="ECO:0000313" key="6">
    <source>
        <dbReference type="EMBL" id="PKI37817.1"/>
    </source>
</evidence>
<evidence type="ECO:0000256" key="4">
    <source>
        <dbReference type="SAM" id="SignalP"/>
    </source>
</evidence>
<reference evidence="6 7" key="1">
    <citation type="submission" date="2017-11" db="EMBL/GenBank/DDBJ databases">
        <title>De-novo sequencing of pomegranate (Punica granatum L.) genome.</title>
        <authorList>
            <person name="Akparov Z."/>
            <person name="Amiraslanov A."/>
            <person name="Hajiyeva S."/>
            <person name="Abbasov M."/>
            <person name="Kaur K."/>
            <person name="Hamwieh A."/>
            <person name="Solovyev V."/>
            <person name="Salamov A."/>
            <person name="Braich B."/>
            <person name="Kosarev P."/>
            <person name="Mahmoud A."/>
            <person name="Hajiyev E."/>
            <person name="Babayeva S."/>
            <person name="Izzatullayeva V."/>
            <person name="Mammadov A."/>
            <person name="Mammadov A."/>
            <person name="Sharifova S."/>
            <person name="Ojaghi J."/>
            <person name="Eynullazada K."/>
            <person name="Bayramov B."/>
            <person name="Abdulazimova A."/>
            <person name="Shahmuradov I."/>
        </authorList>
    </citation>
    <scope>NUCLEOTIDE SEQUENCE [LARGE SCALE GENOMIC DNA]</scope>
    <source>
        <strain evidence="7">cv. AG2017</strain>
        <tissue evidence="6">Leaf</tissue>
    </source>
</reference>
<keyword evidence="1" id="KW-0433">Leucine-rich repeat</keyword>
<keyword evidence="3" id="KW-0677">Repeat</keyword>
<dbReference type="AlphaFoldDB" id="A0A2I0I1I8"/>
<feature type="domain" description="Leucine-rich repeat-containing N-terminal plant-type" evidence="5">
    <location>
        <begin position="30"/>
        <end position="50"/>
    </location>
</feature>
<organism evidence="6 7">
    <name type="scientific">Punica granatum</name>
    <name type="common">Pomegranate</name>
    <dbReference type="NCBI Taxonomy" id="22663"/>
    <lineage>
        <taxon>Eukaryota</taxon>
        <taxon>Viridiplantae</taxon>
        <taxon>Streptophyta</taxon>
        <taxon>Embryophyta</taxon>
        <taxon>Tracheophyta</taxon>
        <taxon>Spermatophyta</taxon>
        <taxon>Magnoliopsida</taxon>
        <taxon>eudicotyledons</taxon>
        <taxon>Gunneridae</taxon>
        <taxon>Pentapetalae</taxon>
        <taxon>rosids</taxon>
        <taxon>malvids</taxon>
        <taxon>Myrtales</taxon>
        <taxon>Lythraceae</taxon>
        <taxon>Punica</taxon>
    </lineage>
</organism>
<evidence type="ECO:0000313" key="7">
    <source>
        <dbReference type="Proteomes" id="UP000233551"/>
    </source>
</evidence>
<dbReference type="InterPro" id="IPR032675">
    <property type="entry name" value="LRR_dom_sf"/>
</dbReference>
<evidence type="ECO:0000256" key="2">
    <source>
        <dbReference type="ARBA" id="ARBA00022729"/>
    </source>
</evidence>
<dbReference type="SUPFAM" id="SSF52058">
    <property type="entry name" value="L domain-like"/>
    <property type="match status" value="1"/>
</dbReference>
<feature type="non-terminal residue" evidence="6">
    <location>
        <position position="271"/>
    </location>
</feature>
<evidence type="ECO:0000256" key="3">
    <source>
        <dbReference type="ARBA" id="ARBA00022737"/>
    </source>
</evidence>
<sequence>MSCSDLILPVLCSLLPPVSSSVSSIGAQESRPSSSSWISVPSDSPICSFSQESIWVPFARLGCCRFGQRAEWSKILLDGSSVWGVLRLNRVPPLWVVGVEANAQAGEIVKFGAVMDIIERVISAFLWLILVSRVLPKVAGNAEGDALNALKNNLADPNNVLQSWDPTLVNPCTWFHVTCNSDNSVTRVELYSNNITGRIPEELGNLTNLASQQQQPHRNNSHIFDDCDYIASPRRRILKSIWDKLRDSRYVNCKLRRITSATKIFLVGEDL</sequence>
<evidence type="ECO:0000256" key="1">
    <source>
        <dbReference type="ARBA" id="ARBA00022614"/>
    </source>
</evidence>
<name>A0A2I0I1I8_PUNGR</name>
<dbReference type="Gene3D" id="3.80.10.10">
    <property type="entry name" value="Ribonuclease Inhibitor"/>
    <property type="match status" value="1"/>
</dbReference>
<dbReference type="STRING" id="22663.A0A2I0I1I8"/>
<feature type="domain" description="Leucine-rich repeat-containing N-terminal plant-type" evidence="5">
    <location>
        <begin position="141"/>
        <end position="180"/>
    </location>
</feature>
<evidence type="ECO:0000259" key="5">
    <source>
        <dbReference type="Pfam" id="PF08263"/>
    </source>
</evidence>
<dbReference type="Pfam" id="PF08263">
    <property type="entry name" value="LRRNT_2"/>
    <property type="match status" value="2"/>
</dbReference>
<dbReference type="EMBL" id="PGOL01004300">
    <property type="protein sequence ID" value="PKI37817.1"/>
    <property type="molecule type" value="Genomic_DNA"/>
</dbReference>
<gene>
    <name evidence="6" type="ORF">CRG98_041767</name>
</gene>
<keyword evidence="7" id="KW-1185">Reference proteome</keyword>
<accession>A0A2I0I1I8</accession>
<feature type="signal peptide" evidence="4">
    <location>
        <begin position="1"/>
        <end position="20"/>
    </location>
</feature>
<dbReference type="Proteomes" id="UP000233551">
    <property type="component" value="Unassembled WGS sequence"/>
</dbReference>
<protein>
    <recommendedName>
        <fullName evidence="5">Leucine-rich repeat-containing N-terminal plant-type domain-containing protein</fullName>
    </recommendedName>
</protein>
<proteinExistence type="predicted"/>
<dbReference type="InterPro" id="IPR013210">
    <property type="entry name" value="LRR_N_plant-typ"/>
</dbReference>
<dbReference type="PANTHER" id="PTHR47988">
    <property type="entry name" value="SOMATIC EMBRYOGENESIS RECEPTOR KINASE 1"/>
    <property type="match status" value="1"/>
</dbReference>
<comment type="caution">
    <text evidence="6">The sequence shown here is derived from an EMBL/GenBank/DDBJ whole genome shotgun (WGS) entry which is preliminary data.</text>
</comment>
<keyword evidence="2 4" id="KW-0732">Signal</keyword>